<proteinExistence type="predicted"/>
<evidence type="ECO:0000313" key="2">
    <source>
        <dbReference type="EMBL" id="ART30451.1"/>
    </source>
</evidence>
<protein>
    <submittedName>
        <fullName evidence="2">Uncharacterized protein</fullName>
    </submittedName>
</protein>
<accession>A0A1Y0AZ91</accession>
<gene>
    <name evidence="2" type="ORF">AEK19_MT0169</name>
</gene>
<keyword evidence="2" id="KW-0496">Mitochondrion</keyword>
<dbReference type="AlphaFoldDB" id="A0A1Y0AZ91"/>
<reference evidence="2" key="1">
    <citation type="submission" date="2017-03" db="EMBL/GenBank/DDBJ databases">
        <title>The mitochondrial genome of the carnivorous plant Utricularia reniformis (Lentibulariaceae): structure, comparative analysis and evolutionary landmarks.</title>
        <authorList>
            <person name="Silva S.R."/>
            <person name="Alvarenga D.O."/>
            <person name="Michael T.P."/>
            <person name="Miranda V.F.O."/>
            <person name="Varani A.M."/>
        </authorList>
    </citation>
    <scope>NUCLEOTIDE SEQUENCE</scope>
</reference>
<organism evidence="2">
    <name type="scientific">Utricularia reniformis</name>
    <dbReference type="NCBI Taxonomy" id="192314"/>
    <lineage>
        <taxon>Eukaryota</taxon>
        <taxon>Viridiplantae</taxon>
        <taxon>Streptophyta</taxon>
        <taxon>Embryophyta</taxon>
        <taxon>Tracheophyta</taxon>
        <taxon>Spermatophyta</taxon>
        <taxon>Magnoliopsida</taxon>
        <taxon>eudicotyledons</taxon>
        <taxon>Gunneridae</taxon>
        <taxon>Pentapetalae</taxon>
        <taxon>asterids</taxon>
        <taxon>lamiids</taxon>
        <taxon>Lamiales</taxon>
        <taxon>Lentibulariaceae</taxon>
        <taxon>Utricularia</taxon>
    </lineage>
</organism>
<keyword evidence="1" id="KW-0812">Transmembrane</keyword>
<keyword evidence="1" id="KW-1133">Transmembrane helix</keyword>
<feature type="transmembrane region" description="Helical" evidence="1">
    <location>
        <begin position="7"/>
        <end position="25"/>
    </location>
</feature>
<name>A0A1Y0AZ91_9LAMI</name>
<geneLocation type="mitochondrion" evidence="2"/>
<dbReference type="EMBL" id="KY774314">
    <property type="protein sequence ID" value="ART30451.1"/>
    <property type="molecule type" value="Genomic_DNA"/>
</dbReference>
<keyword evidence="1" id="KW-0472">Membrane</keyword>
<evidence type="ECO:0000256" key="1">
    <source>
        <dbReference type="SAM" id="Phobius"/>
    </source>
</evidence>
<sequence>MPTQMKFQLLFMFSFHAINIAPFLWRGRSIWQFLLAIDSGIHVGPFPIAFESRKLKDPEQLEYWC</sequence>